<dbReference type="KEGG" id="bvy:NCTC9239_00102"/>
<reference evidence="2 3" key="1">
    <citation type="submission" date="2019-04" db="EMBL/GenBank/DDBJ databases">
        <authorList>
            <consortium name="Pathogen Informatics"/>
        </authorList>
    </citation>
    <scope>NUCLEOTIDE SEQUENCE [LARGE SCALE GENOMIC DNA]</scope>
    <source>
        <strain evidence="2 3">NCTC9239</strain>
    </source>
</reference>
<proteinExistence type="predicted"/>
<organism evidence="2 3">
    <name type="scientific">Brevundimonas vancanneytii</name>
    <dbReference type="NCBI Taxonomy" id="1325724"/>
    <lineage>
        <taxon>Bacteria</taxon>
        <taxon>Pseudomonadati</taxon>
        <taxon>Pseudomonadota</taxon>
        <taxon>Alphaproteobacteria</taxon>
        <taxon>Caulobacterales</taxon>
        <taxon>Caulobacteraceae</taxon>
        <taxon>Brevundimonas</taxon>
    </lineage>
</organism>
<feature type="region of interest" description="Disordered" evidence="1">
    <location>
        <begin position="286"/>
        <end position="316"/>
    </location>
</feature>
<evidence type="ECO:0000313" key="2">
    <source>
        <dbReference type="EMBL" id="VTO10677.1"/>
    </source>
</evidence>
<feature type="region of interest" description="Disordered" evidence="1">
    <location>
        <begin position="488"/>
        <end position="512"/>
    </location>
</feature>
<dbReference type="GO" id="GO:0019068">
    <property type="term" value="P:virion assembly"/>
    <property type="evidence" value="ECO:0007669"/>
    <property type="project" value="InterPro"/>
</dbReference>
<dbReference type="AlphaFoldDB" id="A0A4P1JRB9"/>
<accession>A0A4P1JRB9</accession>
<protein>
    <submittedName>
        <fullName evidence="2">Phage portal protein, lambda family</fullName>
    </submittedName>
</protein>
<keyword evidence="3" id="KW-1185">Reference proteome</keyword>
<dbReference type="Proteomes" id="UP000309952">
    <property type="component" value="Chromosome"/>
</dbReference>
<dbReference type="GO" id="GO:0005198">
    <property type="term" value="F:structural molecule activity"/>
    <property type="evidence" value="ECO:0007669"/>
    <property type="project" value="InterPro"/>
</dbReference>
<evidence type="ECO:0000256" key="1">
    <source>
        <dbReference type="SAM" id="MobiDB-lite"/>
    </source>
</evidence>
<dbReference type="InterPro" id="IPR006429">
    <property type="entry name" value="Phage_lambda_portal"/>
</dbReference>
<dbReference type="EMBL" id="LR588407">
    <property type="protein sequence ID" value="VTO10677.1"/>
    <property type="molecule type" value="Genomic_DNA"/>
</dbReference>
<name>A0A4P1JRB9_9CAUL</name>
<dbReference type="Pfam" id="PF05136">
    <property type="entry name" value="Phage_portal_2"/>
    <property type="match status" value="1"/>
</dbReference>
<feature type="compositionally biased region" description="Basic and acidic residues" evidence="1">
    <location>
        <begin position="307"/>
        <end position="316"/>
    </location>
</feature>
<evidence type="ECO:0000313" key="3">
    <source>
        <dbReference type="Proteomes" id="UP000309952"/>
    </source>
</evidence>
<sequence length="512" mass="56626">MAQSTVDFAAQASRFIDGLIEPFAPERVRRRMAERLALAEMRQYDAAARGRRTDGWKRTGGSADREIRGALPRLRNGARELVRNNKYAASAVRQIAANVVGDGITARMTHKNKAVARKAQEEWDRTAESRLDGREDHYGQQKMLIRAVVEGGEGLAIWNPDDRGPDGRCFVVEGDLLDHTKEVERLPNGGCIVQGVEYDAAGFRCAFWLFDKHPGDGRGYVGQSRRFDARHVDHVFEALRPGQTRGVSWFAPVAMDLRDGGDYEDAILMKRKVEACLALVLTPPDSGGPSSPFDEVRAEGAAGAEGGRGRGTDRIRPGMVFRARPGETATSLNPSSGGDGVDFMRMKLKGVAANLVPYFLMTGDASQANYSSQRAQMLGFWANLDDWQQNMMVPHFCQPAVMRCMRRLAMKTGDARYLDVKPQFAMPVRRLLDPTKDLLAMEMELRLGSLSYPDMLSARGLDPDQHLKAMAEFNDLVDRLGLVLDGDPRKTARSGALQPPAGFARPRDDSED</sequence>
<gene>
    <name evidence="2" type="ORF">NCTC9239_00102</name>
</gene>
<dbReference type="RefSeq" id="WP_138140636.1">
    <property type="nucleotide sequence ID" value="NZ_LR588407.1"/>
</dbReference>